<name>A0A9D4M7D9_DREPO</name>
<dbReference type="EMBL" id="JAIWYP010000002">
    <property type="protein sequence ID" value="KAH3869666.1"/>
    <property type="molecule type" value="Genomic_DNA"/>
</dbReference>
<dbReference type="Proteomes" id="UP000828390">
    <property type="component" value="Unassembled WGS sequence"/>
</dbReference>
<keyword evidence="2" id="KW-1185">Reference proteome</keyword>
<proteinExistence type="predicted"/>
<protein>
    <submittedName>
        <fullName evidence="1">Uncharacterized protein</fullName>
    </submittedName>
</protein>
<comment type="caution">
    <text evidence="1">The sequence shown here is derived from an EMBL/GenBank/DDBJ whole genome shotgun (WGS) entry which is preliminary data.</text>
</comment>
<evidence type="ECO:0000313" key="1">
    <source>
        <dbReference type="EMBL" id="KAH3869666.1"/>
    </source>
</evidence>
<sequence>MDGMYKIKKSGYIKQSADTKRDARGGVGTYLTKLGPKESRETIAKNNYDGKSWERKMDKTDVAVEVKTTATKCDAKRDVYKHEGDIPNTEIQKYHIRDDKT</sequence>
<evidence type="ECO:0000313" key="2">
    <source>
        <dbReference type="Proteomes" id="UP000828390"/>
    </source>
</evidence>
<gene>
    <name evidence="1" type="ORF">DPMN_032836</name>
</gene>
<organism evidence="1 2">
    <name type="scientific">Dreissena polymorpha</name>
    <name type="common">Zebra mussel</name>
    <name type="synonym">Mytilus polymorpha</name>
    <dbReference type="NCBI Taxonomy" id="45954"/>
    <lineage>
        <taxon>Eukaryota</taxon>
        <taxon>Metazoa</taxon>
        <taxon>Spiralia</taxon>
        <taxon>Lophotrochozoa</taxon>
        <taxon>Mollusca</taxon>
        <taxon>Bivalvia</taxon>
        <taxon>Autobranchia</taxon>
        <taxon>Heteroconchia</taxon>
        <taxon>Euheterodonta</taxon>
        <taxon>Imparidentia</taxon>
        <taxon>Neoheterodontei</taxon>
        <taxon>Myida</taxon>
        <taxon>Dreissenoidea</taxon>
        <taxon>Dreissenidae</taxon>
        <taxon>Dreissena</taxon>
    </lineage>
</organism>
<dbReference type="AlphaFoldDB" id="A0A9D4M7D9"/>
<reference evidence="1" key="1">
    <citation type="journal article" date="2019" name="bioRxiv">
        <title>The Genome of the Zebra Mussel, Dreissena polymorpha: A Resource for Invasive Species Research.</title>
        <authorList>
            <person name="McCartney M.A."/>
            <person name="Auch B."/>
            <person name="Kono T."/>
            <person name="Mallez S."/>
            <person name="Zhang Y."/>
            <person name="Obille A."/>
            <person name="Becker A."/>
            <person name="Abrahante J.E."/>
            <person name="Garbe J."/>
            <person name="Badalamenti J.P."/>
            <person name="Herman A."/>
            <person name="Mangelson H."/>
            <person name="Liachko I."/>
            <person name="Sullivan S."/>
            <person name="Sone E.D."/>
            <person name="Koren S."/>
            <person name="Silverstein K.A.T."/>
            <person name="Beckman K.B."/>
            <person name="Gohl D.M."/>
        </authorList>
    </citation>
    <scope>NUCLEOTIDE SEQUENCE</scope>
    <source>
        <strain evidence="1">Duluth1</strain>
        <tissue evidence="1">Whole animal</tissue>
    </source>
</reference>
<reference evidence="1" key="2">
    <citation type="submission" date="2020-11" db="EMBL/GenBank/DDBJ databases">
        <authorList>
            <person name="McCartney M.A."/>
            <person name="Auch B."/>
            <person name="Kono T."/>
            <person name="Mallez S."/>
            <person name="Becker A."/>
            <person name="Gohl D.M."/>
            <person name="Silverstein K.A.T."/>
            <person name="Koren S."/>
            <person name="Bechman K.B."/>
            <person name="Herman A."/>
            <person name="Abrahante J.E."/>
            <person name="Garbe J."/>
        </authorList>
    </citation>
    <scope>NUCLEOTIDE SEQUENCE</scope>
    <source>
        <strain evidence="1">Duluth1</strain>
        <tissue evidence="1">Whole animal</tissue>
    </source>
</reference>
<accession>A0A9D4M7D9</accession>